<keyword evidence="2" id="KW-1185">Reference proteome</keyword>
<dbReference type="OrthoDB" id="772641at2"/>
<dbReference type="Proteomes" id="UP000031246">
    <property type="component" value="Unassembled WGS sequence"/>
</dbReference>
<dbReference type="AlphaFoldDB" id="A0A0C1FUF6"/>
<evidence type="ECO:0000313" key="2">
    <source>
        <dbReference type="Proteomes" id="UP000031246"/>
    </source>
</evidence>
<proteinExistence type="predicted"/>
<accession>A0A0C1FUF6</accession>
<dbReference type="EMBL" id="JSYN01000002">
    <property type="protein sequence ID" value="KIA96552.1"/>
    <property type="molecule type" value="Genomic_DNA"/>
</dbReference>
<name>A0A0C1FUF6_9SPHI</name>
<sequence length="94" mass="10493">MVDKLTDELQCENDYYRSQFIGSQRSKEMGDNSMTFIVKEDTDLLQFADAAKAVWESVGDYPTSFTGVVRTEKGNAFATFQYVGALGFAVAVNR</sequence>
<dbReference type="RefSeq" id="WP_039471187.1">
    <property type="nucleotide sequence ID" value="NZ_JSYN01000002.1"/>
</dbReference>
<reference evidence="1 2" key="1">
    <citation type="submission" date="2014-10" db="EMBL/GenBank/DDBJ databases">
        <title>Pedobacter Kyungheensis.</title>
        <authorList>
            <person name="Anderson B.M."/>
            <person name="Newman J.D."/>
        </authorList>
    </citation>
    <scope>NUCLEOTIDE SEQUENCE [LARGE SCALE GENOMIC DNA]</scope>
    <source>
        <strain evidence="1 2">KACC 16221</strain>
    </source>
</reference>
<protein>
    <submittedName>
        <fullName evidence="1">Uncharacterized protein</fullName>
    </submittedName>
</protein>
<evidence type="ECO:0000313" key="1">
    <source>
        <dbReference type="EMBL" id="KIA96552.1"/>
    </source>
</evidence>
<organism evidence="1 2">
    <name type="scientific">Pedobacter kyungheensis</name>
    <dbReference type="NCBI Taxonomy" id="1069985"/>
    <lineage>
        <taxon>Bacteria</taxon>
        <taxon>Pseudomonadati</taxon>
        <taxon>Bacteroidota</taxon>
        <taxon>Sphingobacteriia</taxon>
        <taxon>Sphingobacteriales</taxon>
        <taxon>Sphingobacteriaceae</taxon>
        <taxon>Pedobacter</taxon>
    </lineage>
</organism>
<comment type="caution">
    <text evidence="1">The sequence shown here is derived from an EMBL/GenBank/DDBJ whole genome shotgun (WGS) entry which is preliminary data.</text>
</comment>
<gene>
    <name evidence="1" type="ORF">OC25_02060</name>
</gene>